<accession>A0ABD2YIZ5</accession>
<dbReference type="Proteomes" id="UP001630127">
    <property type="component" value="Unassembled WGS sequence"/>
</dbReference>
<dbReference type="SMART" id="SM00256">
    <property type="entry name" value="FBOX"/>
    <property type="match status" value="1"/>
</dbReference>
<organism evidence="2 3">
    <name type="scientific">Cinchona calisaya</name>
    <dbReference type="NCBI Taxonomy" id="153742"/>
    <lineage>
        <taxon>Eukaryota</taxon>
        <taxon>Viridiplantae</taxon>
        <taxon>Streptophyta</taxon>
        <taxon>Embryophyta</taxon>
        <taxon>Tracheophyta</taxon>
        <taxon>Spermatophyta</taxon>
        <taxon>Magnoliopsida</taxon>
        <taxon>eudicotyledons</taxon>
        <taxon>Gunneridae</taxon>
        <taxon>Pentapetalae</taxon>
        <taxon>asterids</taxon>
        <taxon>lamiids</taxon>
        <taxon>Gentianales</taxon>
        <taxon>Rubiaceae</taxon>
        <taxon>Cinchonoideae</taxon>
        <taxon>Cinchoneae</taxon>
        <taxon>Cinchona</taxon>
    </lineage>
</organism>
<dbReference type="PANTHER" id="PTHR31672:SF13">
    <property type="entry name" value="F-BOX PROTEIN CPR30-LIKE"/>
    <property type="match status" value="1"/>
</dbReference>
<dbReference type="EMBL" id="JBJUIK010000013">
    <property type="protein sequence ID" value="KAL3507358.1"/>
    <property type="molecule type" value="Genomic_DNA"/>
</dbReference>
<dbReference type="SUPFAM" id="SSF81383">
    <property type="entry name" value="F-box domain"/>
    <property type="match status" value="1"/>
</dbReference>
<dbReference type="InterPro" id="IPR036047">
    <property type="entry name" value="F-box-like_dom_sf"/>
</dbReference>
<keyword evidence="3" id="KW-1185">Reference proteome</keyword>
<dbReference type="PANTHER" id="PTHR31672">
    <property type="entry name" value="BNACNNG10540D PROTEIN"/>
    <property type="match status" value="1"/>
</dbReference>
<reference evidence="2 3" key="1">
    <citation type="submission" date="2024-11" db="EMBL/GenBank/DDBJ databases">
        <title>A near-complete genome assembly of Cinchona calisaya.</title>
        <authorList>
            <person name="Lian D.C."/>
            <person name="Zhao X.W."/>
            <person name="Wei L."/>
        </authorList>
    </citation>
    <scope>NUCLEOTIDE SEQUENCE [LARGE SCALE GENOMIC DNA]</scope>
    <source>
        <tissue evidence="2">Nenye</tissue>
    </source>
</reference>
<sequence>MVEEGKHPSSSSTPNQESESLIIFPNFPHELLIEILSRVPVKSLMKFKCVSRTRLSLISNPHFIKTHLINSLKKDDFGHHGLIFTVLPPNSDSHLKQCSLESAFDAAAAPSSAEVIEIDYPLKNPYKSVWVVGSCDGLVCIAIEEDGQFLWNPSIRKFKKLPDLGVTIKRGCCIILDLGTIPLIMIIR</sequence>
<protein>
    <recommendedName>
        <fullName evidence="1">F-box domain-containing protein</fullName>
    </recommendedName>
</protein>
<dbReference type="InterPro" id="IPR001810">
    <property type="entry name" value="F-box_dom"/>
</dbReference>
<dbReference type="Gene3D" id="1.20.1280.50">
    <property type="match status" value="1"/>
</dbReference>
<comment type="caution">
    <text evidence="2">The sequence shown here is derived from an EMBL/GenBank/DDBJ whole genome shotgun (WGS) entry which is preliminary data.</text>
</comment>
<proteinExistence type="predicted"/>
<dbReference type="AlphaFoldDB" id="A0ABD2YIZ5"/>
<dbReference type="Pfam" id="PF00646">
    <property type="entry name" value="F-box"/>
    <property type="match status" value="1"/>
</dbReference>
<evidence type="ECO:0000313" key="2">
    <source>
        <dbReference type="EMBL" id="KAL3507358.1"/>
    </source>
</evidence>
<dbReference type="PROSITE" id="PS50181">
    <property type="entry name" value="FBOX"/>
    <property type="match status" value="1"/>
</dbReference>
<evidence type="ECO:0000259" key="1">
    <source>
        <dbReference type="PROSITE" id="PS50181"/>
    </source>
</evidence>
<feature type="domain" description="F-box" evidence="1">
    <location>
        <begin position="21"/>
        <end position="67"/>
    </location>
</feature>
<dbReference type="InterPro" id="IPR050796">
    <property type="entry name" value="SCF_F-box_component"/>
</dbReference>
<name>A0ABD2YIZ5_9GENT</name>
<evidence type="ECO:0000313" key="3">
    <source>
        <dbReference type="Proteomes" id="UP001630127"/>
    </source>
</evidence>
<gene>
    <name evidence="2" type="ORF">ACH5RR_032740</name>
</gene>